<dbReference type="NCBIfam" id="TIGR00639">
    <property type="entry name" value="PurN"/>
    <property type="match status" value="1"/>
</dbReference>
<sequence length="214" mass="24209">MGSRISTVVLISGSGTNLQAIIDEIDQHQLPIEIISVVSDNPNAYGLKRAEKANIKTQIINYDSFPDRVIFNKTLVQRIKESNPELIVLAGYMRILSDEFCHQFKGKILNIHPSLLPKYQGLNTYDRVLKSTDEYHGSTVHFVIPELDSGPIVLQYRTKIKPDDNPNSLAKRVQQGEYLMYPMVIKMFAEGALRMVDNQAILNGKPITKVRIIE</sequence>
<evidence type="ECO:0000256" key="2">
    <source>
        <dbReference type="ARBA" id="ARBA00012254"/>
    </source>
</evidence>
<gene>
    <name evidence="6" type="ORF">METZ01_LOCUS19552</name>
</gene>
<organism evidence="6">
    <name type="scientific">marine metagenome</name>
    <dbReference type="NCBI Taxonomy" id="408172"/>
    <lineage>
        <taxon>unclassified sequences</taxon>
        <taxon>metagenomes</taxon>
        <taxon>ecological metagenomes</taxon>
    </lineage>
</organism>
<accession>A0A381PJT6</accession>
<dbReference type="CDD" id="cd08645">
    <property type="entry name" value="FMT_core_GART"/>
    <property type="match status" value="1"/>
</dbReference>
<protein>
    <recommendedName>
        <fullName evidence="2">phosphoribosylglycinamide formyltransferase 1</fullName>
        <ecNumber evidence="2">2.1.2.2</ecNumber>
    </recommendedName>
</protein>
<evidence type="ECO:0000256" key="1">
    <source>
        <dbReference type="ARBA" id="ARBA00005054"/>
    </source>
</evidence>
<dbReference type="PANTHER" id="PTHR43369">
    <property type="entry name" value="PHOSPHORIBOSYLGLYCINAMIDE FORMYLTRANSFERASE"/>
    <property type="match status" value="1"/>
</dbReference>
<dbReference type="InterPro" id="IPR036477">
    <property type="entry name" value="Formyl_transf_N_sf"/>
</dbReference>
<comment type="pathway">
    <text evidence="1">Purine metabolism; IMP biosynthesis via de novo pathway; N(2)-formyl-N(1)-(5-phospho-D-ribosyl)glycinamide from N(1)-(5-phospho-D-ribosyl)glycinamide (10-formyl THF route): step 1/1.</text>
</comment>
<keyword evidence="4" id="KW-0658">Purine biosynthesis</keyword>
<evidence type="ECO:0000259" key="5">
    <source>
        <dbReference type="Pfam" id="PF00551"/>
    </source>
</evidence>
<dbReference type="GO" id="GO:0006189">
    <property type="term" value="P:'de novo' IMP biosynthetic process"/>
    <property type="evidence" value="ECO:0007669"/>
    <property type="project" value="InterPro"/>
</dbReference>
<evidence type="ECO:0000313" key="6">
    <source>
        <dbReference type="EMBL" id="SUZ66698.1"/>
    </source>
</evidence>
<dbReference type="PANTHER" id="PTHR43369:SF2">
    <property type="entry name" value="PHOSPHORIBOSYLGLYCINAMIDE FORMYLTRANSFERASE"/>
    <property type="match status" value="1"/>
</dbReference>
<proteinExistence type="inferred from homology"/>
<dbReference type="EC" id="2.1.2.2" evidence="2"/>
<feature type="domain" description="Formyl transferase N-terminal" evidence="5">
    <location>
        <begin position="8"/>
        <end position="185"/>
    </location>
</feature>
<reference evidence="6" key="1">
    <citation type="submission" date="2018-05" db="EMBL/GenBank/DDBJ databases">
        <authorList>
            <person name="Lanie J.A."/>
            <person name="Ng W.-L."/>
            <person name="Kazmierczak K.M."/>
            <person name="Andrzejewski T.M."/>
            <person name="Davidsen T.M."/>
            <person name="Wayne K.J."/>
            <person name="Tettelin H."/>
            <person name="Glass J.I."/>
            <person name="Rusch D."/>
            <person name="Podicherti R."/>
            <person name="Tsui H.-C.T."/>
            <person name="Winkler M.E."/>
        </authorList>
    </citation>
    <scope>NUCLEOTIDE SEQUENCE</scope>
</reference>
<dbReference type="Gene3D" id="3.40.50.170">
    <property type="entry name" value="Formyl transferase, N-terminal domain"/>
    <property type="match status" value="1"/>
</dbReference>
<keyword evidence="3" id="KW-0808">Transferase</keyword>
<dbReference type="Pfam" id="PF00551">
    <property type="entry name" value="Formyl_trans_N"/>
    <property type="match status" value="1"/>
</dbReference>
<dbReference type="InterPro" id="IPR002376">
    <property type="entry name" value="Formyl_transf_N"/>
</dbReference>
<dbReference type="AlphaFoldDB" id="A0A381PJT6"/>
<dbReference type="EMBL" id="UINC01000991">
    <property type="protein sequence ID" value="SUZ66698.1"/>
    <property type="molecule type" value="Genomic_DNA"/>
</dbReference>
<name>A0A381PJT6_9ZZZZ</name>
<dbReference type="GO" id="GO:0004644">
    <property type="term" value="F:phosphoribosylglycinamide formyltransferase activity"/>
    <property type="evidence" value="ECO:0007669"/>
    <property type="project" value="UniProtKB-EC"/>
</dbReference>
<dbReference type="InterPro" id="IPR004607">
    <property type="entry name" value="GART"/>
</dbReference>
<evidence type="ECO:0000256" key="4">
    <source>
        <dbReference type="ARBA" id="ARBA00022755"/>
    </source>
</evidence>
<dbReference type="SUPFAM" id="SSF53328">
    <property type="entry name" value="Formyltransferase"/>
    <property type="match status" value="1"/>
</dbReference>
<evidence type="ECO:0000256" key="3">
    <source>
        <dbReference type="ARBA" id="ARBA00022679"/>
    </source>
</evidence>
<dbReference type="HAMAP" id="MF_01930">
    <property type="entry name" value="PurN"/>
    <property type="match status" value="1"/>
</dbReference>
<dbReference type="GO" id="GO:0005829">
    <property type="term" value="C:cytosol"/>
    <property type="evidence" value="ECO:0007669"/>
    <property type="project" value="TreeGrafter"/>
</dbReference>